<evidence type="ECO:0000256" key="1">
    <source>
        <dbReference type="ARBA" id="ARBA00023015"/>
    </source>
</evidence>
<evidence type="ECO:0000256" key="3">
    <source>
        <dbReference type="ARBA" id="ARBA00023163"/>
    </source>
</evidence>
<feature type="DNA-binding region" description="H-T-H motif" evidence="4">
    <location>
        <begin position="54"/>
        <end position="73"/>
    </location>
</feature>
<dbReference type="PANTHER" id="PTHR30055">
    <property type="entry name" value="HTH-TYPE TRANSCRIPTIONAL REGULATOR RUTR"/>
    <property type="match status" value="1"/>
</dbReference>
<accession>A0A495K1E9</accession>
<dbReference type="AlphaFoldDB" id="A0A315SE84"/>
<keyword evidence="2 4" id="KW-0238">DNA-binding</keyword>
<dbReference type="PROSITE" id="PS01081">
    <property type="entry name" value="HTH_TETR_1"/>
    <property type="match status" value="1"/>
</dbReference>
<organism evidence="6 7">
    <name type="scientific">Williamsia marianensis</name>
    <dbReference type="NCBI Taxonomy" id="85044"/>
    <lineage>
        <taxon>Bacteria</taxon>
        <taxon>Bacillati</taxon>
        <taxon>Actinomycetota</taxon>
        <taxon>Actinomycetes</taxon>
        <taxon>Mycobacteriales</taxon>
        <taxon>Nocardiaceae</taxon>
        <taxon>Williamsia</taxon>
    </lineage>
</organism>
<reference evidence="6 7" key="1">
    <citation type="submission" date="2018-10" db="EMBL/GenBank/DDBJ databases">
        <title>Sequencing the genomes of 1000 actinobacteria strains.</title>
        <authorList>
            <person name="Klenk H.-P."/>
        </authorList>
    </citation>
    <scope>NUCLEOTIDE SEQUENCE [LARGE SCALE GENOMIC DNA]</scope>
    <source>
        <strain evidence="6 7">DSM 44343</strain>
    </source>
</reference>
<dbReference type="EMBL" id="RBKV01000001">
    <property type="protein sequence ID" value="RKR94344.1"/>
    <property type="molecule type" value="Genomic_DNA"/>
</dbReference>
<dbReference type="PANTHER" id="PTHR30055:SF234">
    <property type="entry name" value="HTH-TYPE TRANSCRIPTIONAL REGULATOR BETI"/>
    <property type="match status" value="1"/>
</dbReference>
<dbReference type="Gene3D" id="1.10.357.10">
    <property type="entry name" value="Tetracycline Repressor, domain 2"/>
    <property type="match status" value="1"/>
</dbReference>
<evidence type="ECO:0000313" key="6">
    <source>
        <dbReference type="EMBL" id="RKR94344.1"/>
    </source>
</evidence>
<dbReference type="Proteomes" id="UP000274762">
    <property type="component" value="Unassembled WGS sequence"/>
</dbReference>
<keyword evidence="1" id="KW-0805">Transcription regulation</keyword>
<name>A0A315SE84_WILMA</name>
<dbReference type="InterPro" id="IPR001647">
    <property type="entry name" value="HTH_TetR"/>
</dbReference>
<gene>
    <name evidence="6" type="ORF">DFJ75_1140</name>
</gene>
<dbReference type="InterPro" id="IPR009057">
    <property type="entry name" value="Homeodomain-like_sf"/>
</dbReference>
<keyword evidence="3" id="KW-0804">Transcription</keyword>
<dbReference type="InterPro" id="IPR023772">
    <property type="entry name" value="DNA-bd_HTH_TetR-type_CS"/>
</dbReference>
<evidence type="ECO:0000313" key="7">
    <source>
        <dbReference type="Proteomes" id="UP000274762"/>
    </source>
</evidence>
<evidence type="ECO:0000259" key="5">
    <source>
        <dbReference type="PROSITE" id="PS50977"/>
    </source>
</evidence>
<sequence>MTHVAVGVPLPAVPDQSPVEATRRRLTGKRADTVLKLGAATVEVLGEVGYSELTVPLVAAKAGLARATAYIYFSSKEHLVAEVYWRRLTTATPPANDSPEMIERVVSVLRYLALNVADEPEFAAAVTQALLSNDSDVEQLRFQISREIHRLLVAAVGSEGSSRDVGLLELVYTGAMVRAGMGHLSYGEVADQLEAAARQILA</sequence>
<dbReference type="PRINTS" id="PR00455">
    <property type="entry name" value="HTHTETR"/>
</dbReference>
<dbReference type="PROSITE" id="PS50977">
    <property type="entry name" value="HTH_TETR_2"/>
    <property type="match status" value="1"/>
</dbReference>
<proteinExistence type="predicted"/>
<feature type="domain" description="HTH tetR-type" evidence="5">
    <location>
        <begin position="31"/>
        <end position="91"/>
    </location>
</feature>
<comment type="caution">
    <text evidence="6">The sequence shown here is derived from an EMBL/GenBank/DDBJ whole genome shotgun (WGS) entry which is preliminary data.</text>
</comment>
<dbReference type="GO" id="GO:0003700">
    <property type="term" value="F:DNA-binding transcription factor activity"/>
    <property type="evidence" value="ECO:0007669"/>
    <property type="project" value="TreeGrafter"/>
</dbReference>
<dbReference type="GO" id="GO:0000976">
    <property type="term" value="F:transcription cis-regulatory region binding"/>
    <property type="evidence" value="ECO:0007669"/>
    <property type="project" value="TreeGrafter"/>
</dbReference>
<evidence type="ECO:0000256" key="4">
    <source>
        <dbReference type="PROSITE-ProRule" id="PRU00335"/>
    </source>
</evidence>
<dbReference type="Pfam" id="PF00440">
    <property type="entry name" value="TetR_N"/>
    <property type="match status" value="1"/>
</dbReference>
<dbReference type="InterPro" id="IPR050109">
    <property type="entry name" value="HTH-type_TetR-like_transc_reg"/>
</dbReference>
<accession>A0A315SE84</accession>
<dbReference type="SUPFAM" id="SSF46689">
    <property type="entry name" value="Homeodomain-like"/>
    <property type="match status" value="1"/>
</dbReference>
<protein>
    <submittedName>
        <fullName evidence="6">TetR family transcriptional regulator</fullName>
    </submittedName>
</protein>
<evidence type="ECO:0000256" key="2">
    <source>
        <dbReference type="ARBA" id="ARBA00023125"/>
    </source>
</evidence>